<evidence type="ECO:0000313" key="2">
    <source>
        <dbReference type="Proteomes" id="UP000240325"/>
    </source>
</evidence>
<evidence type="ECO:0000313" key="1">
    <source>
        <dbReference type="EMBL" id="ATZ80661.1"/>
    </source>
</evidence>
<reference evidence="1" key="1">
    <citation type="journal article" date="2017" name="Elife">
        <title>The kinetoplastid-infecting Bodo saltans virus (BsV), a window into the most abundant giant viruses in the sea.</title>
        <authorList>
            <person name="Deeg C.M."/>
            <person name="Chow C.-E.T."/>
            <person name="Suttle C.A."/>
        </authorList>
    </citation>
    <scope>NUCLEOTIDE SEQUENCE</scope>
    <source>
        <strain evidence="1">NG1</strain>
    </source>
</reference>
<accession>A0A2H4UUQ3</accession>
<keyword evidence="2" id="KW-1185">Reference proteome</keyword>
<gene>
    <name evidence="1" type="ORF">BMW23_0615</name>
</gene>
<dbReference type="Proteomes" id="UP000240325">
    <property type="component" value="Segment"/>
</dbReference>
<dbReference type="EMBL" id="MF782455">
    <property type="protein sequence ID" value="ATZ80661.1"/>
    <property type="molecule type" value="Genomic_DNA"/>
</dbReference>
<name>A0A2H4UUQ3_9VIRU</name>
<sequence length="222" mass="26404">MFHCTSFSAAEKILESCKIKTHIEMNSNVNIYPGVYFAINGVYTSTHEDVIFVAGLELLNLKNYHINTCAIFGYIFNNTLFPFETNVNTLQALTNKLPEIVFHNGIDLHLIRGIVIRDTRKREYFTNKYKNFTFYKSIHDVFLSNQPVDISNYNTEFFAYIPVNNKFRIYLNEINPQLNIIYPPTHINERYNYYEVTEDEFKKIFFEKFNCDYTKFIYKVIY</sequence>
<organism evidence="1">
    <name type="scientific">Bodo saltans virus</name>
    <dbReference type="NCBI Taxonomy" id="2024608"/>
    <lineage>
        <taxon>Viruses</taxon>
        <taxon>Varidnaviria</taxon>
        <taxon>Bamfordvirae</taxon>
        <taxon>Nucleocytoviricota</taxon>
        <taxon>Megaviricetes</taxon>
        <taxon>Imitervirales</taxon>
        <taxon>Mimiviridae</taxon>
        <taxon>Klosneuvirinae</taxon>
        <taxon>Theiavirus</taxon>
        <taxon>Theiavirus salishense</taxon>
    </lineage>
</organism>
<protein>
    <submittedName>
        <fullName evidence="1">Uncharacterized protein</fullName>
    </submittedName>
</protein>
<proteinExistence type="predicted"/>